<proteinExistence type="predicted"/>
<accession>A0A4Y3WNT0</accession>
<evidence type="ECO:0000256" key="1">
    <source>
        <dbReference type="SAM" id="Phobius"/>
    </source>
</evidence>
<gene>
    <name evidence="2" type="ORF">PHY01_19830</name>
</gene>
<dbReference type="RefSeq" id="WP_141278265.1">
    <property type="nucleotide sequence ID" value="NZ_BAAARZ010000012.1"/>
</dbReference>
<feature type="transmembrane region" description="Helical" evidence="1">
    <location>
        <begin position="48"/>
        <end position="67"/>
    </location>
</feature>
<sequence>MTQDIEIPGWDAVVAAGRVDPAPARVLAAADRRWRPARQRRWWRGTRTVLAAAAVAASALIAVPLLGGPGAASAEAAEVLGRAASAVVDTGAPGPGQLWRVETAGVYTATVVDGGRASTYLEEQRRTTWIPIDPAQPHWWDDSRRFIELVDGDVPLTEARRQHPDTRQVLQIVTTGPVVPSWQAPTVDWLAGLPRDRALLRELLYADSAGRGRSTDGEVLVYVADVLRSGIVPPDLRVALYRVLTTVPGVEVTAGDAELFGRSGVALGRVELFGGDRQEIVIDPDTGDYLGDRYVSPDGTISYGSVTTTVVDGVPADVVAAADVMTCVTQPDGATSCEVG</sequence>
<reference evidence="2 3" key="1">
    <citation type="submission" date="2019-06" db="EMBL/GenBank/DDBJ databases">
        <title>Whole genome shotgun sequence of Pseudonocardia hydrocarbonoxydans NBRC 14498.</title>
        <authorList>
            <person name="Hosoyama A."/>
            <person name="Uohara A."/>
            <person name="Ohji S."/>
            <person name="Ichikawa N."/>
        </authorList>
    </citation>
    <scope>NUCLEOTIDE SEQUENCE [LARGE SCALE GENOMIC DNA]</scope>
    <source>
        <strain evidence="2 3">NBRC 14498</strain>
    </source>
</reference>
<keyword evidence="1" id="KW-1133">Transmembrane helix</keyword>
<name>A0A4Y3WNT0_9PSEU</name>
<dbReference type="AlphaFoldDB" id="A0A4Y3WNT0"/>
<dbReference type="EMBL" id="BJNG01000016">
    <property type="protein sequence ID" value="GEC19700.1"/>
    <property type="molecule type" value="Genomic_DNA"/>
</dbReference>
<comment type="caution">
    <text evidence="2">The sequence shown here is derived from an EMBL/GenBank/DDBJ whole genome shotgun (WGS) entry which is preliminary data.</text>
</comment>
<keyword evidence="1" id="KW-0812">Transmembrane</keyword>
<evidence type="ECO:0008006" key="4">
    <source>
        <dbReference type="Google" id="ProtNLM"/>
    </source>
</evidence>
<protein>
    <recommendedName>
        <fullName evidence="4">CU044_5270 family protein</fullName>
    </recommendedName>
</protein>
<dbReference type="NCBIfam" id="NF038083">
    <property type="entry name" value="CU044_5270_fam"/>
    <property type="match status" value="1"/>
</dbReference>
<evidence type="ECO:0000313" key="3">
    <source>
        <dbReference type="Proteomes" id="UP000320338"/>
    </source>
</evidence>
<organism evidence="2 3">
    <name type="scientific">Pseudonocardia hydrocarbonoxydans</name>
    <dbReference type="NCBI Taxonomy" id="76726"/>
    <lineage>
        <taxon>Bacteria</taxon>
        <taxon>Bacillati</taxon>
        <taxon>Actinomycetota</taxon>
        <taxon>Actinomycetes</taxon>
        <taxon>Pseudonocardiales</taxon>
        <taxon>Pseudonocardiaceae</taxon>
        <taxon>Pseudonocardia</taxon>
    </lineage>
</organism>
<dbReference type="InterPro" id="IPR047789">
    <property type="entry name" value="CU044_5270-like"/>
</dbReference>
<evidence type="ECO:0000313" key="2">
    <source>
        <dbReference type="EMBL" id="GEC19700.1"/>
    </source>
</evidence>
<dbReference type="OrthoDB" id="3387554at2"/>
<dbReference type="Proteomes" id="UP000320338">
    <property type="component" value="Unassembled WGS sequence"/>
</dbReference>
<keyword evidence="3" id="KW-1185">Reference proteome</keyword>
<keyword evidence="1" id="KW-0472">Membrane</keyword>